<dbReference type="Proteomes" id="UP001231649">
    <property type="component" value="Chromosome 14"/>
</dbReference>
<comment type="caution">
    <text evidence="1">The sequence shown here is derived from an EMBL/GenBank/DDBJ whole genome shotgun (WGS) entry which is preliminary data.</text>
</comment>
<evidence type="ECO:0000313" key="2">
    <source>
        <dbReference type="Proteomes" id="UP001231649"/>
    </source>
</evidence>
<keyword evidence="2" id="KW-1185">Reference proteome</keyword>
<protein>
    <submittedName>
        <fullName evidence="1">Uncharacterized protein</fullName>
    </submittedName>
</protein>
<reference evidence="1" key="1">
    <citation type="submission" date="2023-03" db="EMBL/GenBank/DDBJ databases">
        <title>Chromosome-level genomes of two armyworms, Mythimna separata and Mythimna loreyi, provide insights into the biosynthesis and reception of sex pheromones.</title>
        <authorList>
            <person name="Zhao H."/>
        </authorList>
    </citation>
    <scope>NUCLEOTIDE SEQUENCE</scope>
    <source>
        <strain evidence="1">BeijingLab</strain>
    </source>
</reference>
<dbReference type="EMBL" id="CM056790">
    <property type="protein sequence ID" value="KAJ8723228.1"/>
    <property type="molecule type" value="Genomic_DNA"/>
</dbReference>
<gene>
    <name evidence="1" type="ORF">PYW08_003140</name>
</gene>
<evidence type="ECO:0000313" key="1">
    <source>
        <dbReference type="EMBL" id="KAJ8723228.1"/>
    </source>
</evidence>
<accession>A0ACC2QQY6</accession>
<sequence>MSSEVQSVFAMFSLLLLFFGAIVNVLSNPAITLYQCKPNDDACVTRVANEIYPLILEPNPEIGAELMDPMFQSEIEGDLSILKFKLFNTTITGFKKCVCESAKYNEEQQTLKLDVLCGGFVLTGLYDINGRLIVLPVQGNGDYSITTKKFRLKLDLELKTITKDGKTYKNVKNIKVDPEALEPVVYDFRNLFNGQKDLADTVLKFANENWKEVADFVQLPVFMANLKKVVRNCNKYLKTTSVDEYIPQ</sequence>
<proteinExistence type="predicted"/>
<organism evidence="1 2">
    <name type="scientific">Mythimna loreyi</name>
    <dbReference type="NCBI Taxonomy" id="667449"/>
    <lineage>
        <taxon>Eukaryota</taxon>
        <taxon>Metazoa</taxon>
        <taxon>Ecdysozoa</taxon>
        <taxon>Arthropoda</taxon>
        <taxon>Hexapoda</taxon>
        <taxon>Insecta</taxon>
        <taxon>Pterygota</taxon>
        <taxon>Neoptera</taxon>
        <taxon>Endopterygota</taxon>
        <taxon>Lepidoptera</taxon>
        <taxon>Glossata</taxon>
        <taxon>Ditrysia</taxon>
        <taxon>Noctuoidea</taxon>
        <taxon>Noctuidae</taxon>
        <taxon>Noctuinae</taxon>
        <taxon>Hadenini</taxon>
        <taxon>Mythimna</taxon>
    </lineage>
</organism>
<name>A0ACC2QQY6_9NEOP</name>